<dbReference type="RefSeq" id="WP_227568452.1">
    <property type="nucleotide sequence ID" value="NZ_CP101988.1"/>
</dbReference>
<sequence length="156" mass="18068">MPWSVLIVLFVPAAFFCVLWAVFPSPDEPPRWRRRLRAAIGRFWDRLHPRRRRARDLAAEVRLDKVGDGKIAVPDPFLALRVQTRLGKVAELARTIEDEPRSMARAERLIATQLAYDDLLAEACQLAGVQLRNRAKGDPQERFRKEVELAERGWTW</sequence>
<name>A0ABY5KY70_9CELL</name>
<evidence type="ECO:0000313" key="2">
    <source>
        <dbReference type="Proteomes" id="UP001316189"/>
    </source>
</evidence>
<accession>A0ABY5KY70</accession>
<gene>
    <name evidence="1" type="ORF">NP064_00525</name>
</gene>
<proteinExistence type="predicted"/>
<evidence type="ECO:0000313" key="1">
    <source>
        <dbReference type="EMBL" id="UUI75452.1"/>
    </source>
</evidence>
<organism evidence="1 2">
    <name type="scientific">Cellulomonas chengniuliangii</name>
    <dbReference type="NCBI Taxonomy" id="2968084"/>
    <lineage>
        <taxon>Bacteria</taxon>
        <taxon>Bacillati</taxon>
        <taxon>Actinomycetota</taxon>
        <taxon>Actinomycetes</taxon>
        <taxon>Micrococcales</taxon>
        <taxon>Cellulomonadaceae</taxon>
        <taxon>Cellulomonas</taxon>
    </lineage>
</organism>
<dbReference type="EMBL" id="CP101988">
    <property type="protein sequence ID" value="UUI75452.1"/>
    <property type="molecule type" value="Genomic_DNA"/>
</dbReference>
<dbReference type="Proteomes" id="UP001316189">
    <property type="component" value="Chromosome"/>
</dbReference>
<keyword evidence="2" id="KW-1185">Reference proteome</keyword>
<protein>
    <submittedName>
        <fullName evidence="1">Uncharacterized protein</fullName>
    </submittedName>
</protein>
<reference evidence="1 2" key="1">
    <citation type="submission" date="2022-07" db="EMBL/GenBank/DDBJ databases">
        <title>Novel species in genus cellulomonas.</title>
        <authorList>
            <person name="Ye L."/>
        </authorList>
    </citation>
    <scope>NUCLEOTIDE SEQUENCE [LARGE SCALE GENOMIC DNA]</scope>
    <source>
        <strain evidence="2">zg-Y338</strain>
    </source>
</reference>